<comment type="catalytic activity">
    <reaction evidence="1">
        <text>S-ubiquitinyl-[E2 ubiquitin-conjugating enzyme]-L-cysteine + [acceptor protein]-L-lysine = [E2 ubiquitin-conjugating enzyme]-L-cysteine + N(6)-ubiquitinyl-[acceptor protein]-L-lysine.</text>
        <dbReference type="EC" id="2.3.2.27"/>
    </reaction>
</comment>
<protein>
    <recommendedName>
        <fullName evidence="4">RING-type E3 ubiquitin transferase</fullName>
        <ecNumber evidence="4">2.3.2.27</ecNumber>
    </recommendedName>
</protein>
<proteinExistence type="predicted"/>
<dbReference type="AlphaFoldDB" id="A0A5K3ENV3"/>
<evidence type="ECO:0000256" key="3">
    <source>
        <dbReference type="ARBA" id="ARBA00004906"/>
    </source>
</evidence>
<dbReference type="GO" id="GO:0016020">
    <property type="term" value="C:membrane"/>
    <property type="evidence" value="ECO:0007669"/>
    <property type="project" value="UniProtKB-SubCell"/>
</dbReference>
<dbReference type="GO" id="GO:0061630">
    <property type="term" value="F:ubiquitin protein ligase activity"/>
    <property type="evidence" value="ECO:0007669"/>
    <property type="project" value="UniProtKB-EC"/>
</dbReference>
<keyword evidence="5" id="KW-0808">Transferase</keyword>
<comment type="pathway">
    <text evidence="3">Protein modification; protein ubiquitination.</text>
</comment>
<evidence type="ECO:0000256" key="1">
    <source>
        <dbReference type="ARBA" id="ARBA00000900"/>
    </source>
</evidence>
<organism evidence="8">
    <name type="scientific">Mesocestoides corti</name>
    <name type="common">Flatworm</name>
    <dbReference type="NCBI Taxonomy" id="53468"/>
    <lineage>
        <taxon>Eukaryota</taxon>
        <taxon>Metazoa</taxon>
        <taxon>Spiralia</taxon>
        <taxon>Lophotrochozoa</taxon>
        <taxon>Platyhelminthes</taxon>
        <taxon>Cestoda</taxon>
        <taxon>Eucestoda</taxon>
        <taxon>Cyclophyllidea</taxon>
        <taxon>Mesocestoididae</taxon>
        <taxon>Mesocestoides</taxon>
    </lineage>
</organism>
<comment type="subcellular location">
    <subcellularLocation>
        <location evidence="2">Membrane</location>
    </subcellularLocation>
</comment>
<dbReference type="GO" id="GO:0070936">
    <property type="term" value="P:protein K48-linked ubiquitination"/>
    <property type="evidence" value="ECO:0007669"/>
    <property type="project" value="TreeGrafter"/>
</dbReference>
<keyword evidence="6" id="KW-0833">Ubl conjugation pathway</keyword>
<dbReference type="WBParaSite" id="MCU_001989-RC">
    <property type="protein sequence ID" value="MCU_001989-RC"/>
    <property type="gene ID" value="MCU_001989"/>
</dbReference>
<sequence>MLPGLLFATSKVLRKILFSFLHPVLGLVSVGSIYARSRGLCVNSLLIKPTNNLSRGLMNRYQSFYLSSSSVNLRPRCLVLLCILMRSRDRPCVFCKRVIPHDDYDLHYVMCLTRPRVTYNEDTLQSDKGECAICLEDMKAGDLIARLPCLYLPQKVHRRLVPKKANLSRTPRRLGACESRIVLNFTSFVVKNNMHCGCIDTLEPRAKSSSVHNIITPPFHFRISLRHICSSQEHPRCLLTWPVRARDGSGQLFSFFHFHRLDELSLDELFSLKCERSVVAYMFYLKYLINWHPYPK</sequence>
<evidence type="ECO:0000256" key="5">
    <source>
        <dbReference type="ARBA" id="ARBA00022679"/>
    </source>
</evidence>
<dbReference type="GO" id="GO:0005737">
    <property type="term" value="C:cytoplasm"/>
    <property type="evidence" value="ECO:0007669"/>
    <property type="project" value="TreeGrafter"/>
</dbReference>
<dbReference type="InterPro" id="IPR051878">
    <property type="entry name" value="ZNRF_ubiq-protein_ligase"/>
</dbReference>
<name>A0A5K3ENV3_MESCO</name>
<evidence type="ECO:0000256" key="4">
    <source>
        <dbReference type="ARBA" id="ARBA00012483"/>
    </source>
</evidence>
<reference evidence="8" key="1">
    <citation type="submission" date="2019-11" db="UniProtKB">
        <authorList>
            <consortium name="WormBaseParasite"/>
        </authorList>
    </citation>
    <scope>IDENTIFICATION</scope>
</reference>
<evidence type="ECO:0000256" key="7">
    <source>
        <dbReference type="ARBA" id="ARBA00023136"/>
    </source>
</evidence>
<dbReference type="GO" id="GO:0043161">
    <property type="term" value="P:proteasome-mediated ubiquitin-dependent protein catabolic process"/>
    <property type="evidence" value="ECO:0007669"/>
    <property type="project" value="TreeGrafter"/>
</dbReference>
<dbReference type="PANTHER" id="PTHR46661:SF4">
    <property type="entry name" value="RING-TYPE DOMAIN-CONTAINING PROTEIN"/>
    <property type="match status" value="1"/>
</dbReference>
<dbReference type="Gene3D" id="3.30.40.10">
    <property type="entry name" value="Zinc/RING finger domain, C3HC4 (zinc finger)"/>
    <property type="match status" value="1"/>
</dbReference>
<keyword evidence="7" id="KW-0472">Membrane</keyword>
<dbReference type="EC" id="2.3.2.27" evidence="4"/>
<evidence type="ECO:0000313" key="8">
    <source>
        <dbReference type="WBParaSite" id="MCU_001989-RC"/>
    </source>
</evidence>
<accession>A0A5K3ENV3</accession>
<dbReference type="InterPro" id="IPR013083">
    <property type="entry name" value="Znf_RING/FYVE/PHD"/>
</dbReference>
<dbReference type="PANTHER" id="PTHR46661">
    <property type="entry name" value="E3 UBIQUITIN-PROTEIN LIGASE ZNRF1-LIKE PROTEIN"/>
    <property type="match status" value="1"/>
</dbReference>
<evidence type="ECO:0000256" key="6">
    <source>
        <dbReference type="ARBA" id="ARBA00022786"/>
    </source>
</evidence>
<evidence type="ECO:0000256" key="2">
    <source>
        <dbReference type="ARBA" id="ARBA00004370"/>
    </source>
</evidence>